<reference evidence="2" key="1">
    <citation type="journal article" date="2014" name="Nat. Commun.">
        <title>The emerging biofuel crop Camelina sativa retains a highly undifferentiated hexaploid genome structure.</title>
        <authorList>
            <person name="Kagale S."/>
            <person name="Koh C."/>
            <person name="Nixon J."/>
            <person name="Bollina V."/>
            <person name="Clarke W.E."/>
            <person name="Tuteja R."/>
            <person name="Spillane C."/>
            <person name="Robinson S.J."/>
            <person name="Links M.G."/>
            <person name="Clarke C."/>
            <person name="Higgins E.E."/>
            <person name="Huebert T."/>
            <person name="Sharpe A.G."/>
            <person name="Parkin I.A."/>
        </authorList>
    </citation>
    <scope>NUCLEOTIDE SEQUENCE [LARGE SCALE GENOMIC DNA]</scope>
    <source>
        <strain evidence="2">cv. DH55</strain>
    </source>
</reference>
<feature type="region of interest" description="Disordered" evidence="1">
    <location>
        <begin position="1"/>
        <end position="26"/>
    </location>
</feature>
<name>A0ABM0VFC1_CAMSA</name>
<evidence type="ECO:0000313" key="2">
    <source>
        <dbReference type="Proteomes" id="UP000694864"/>
    </source>
</evidence>
<feature type="region of interest" description="Disordered" evidence="1">
    <location>
        <begin position="130"/>
        <end position="156"/>
    </location>
</feature>
<feature type="compositionally biased region" description="Basic and acidic residues" evidence="1">
    <location>
        <begin position="134"/>
        <end position="147"/>
    </location>
</feature>
<reference evidence="3" key="2">
    <citation type="submission" date="2025-08" db="UniProtKB">
        <authorList>
            <consortium name="RefSeq"/>
        </authorList>
    </citation>
    <scope>IDENTIFICATION</scope>
    <source>
        <tissue evidence="3">Leaf</tissue>
    </source>
</reference>
<accession>A0ABM0VFC1</accession>
<dbReference type="RefSeq" id="XP_010455323.1">
    <property type="nucleotide sequence ID" value="XM_010457021.1"/>
</dbReference>
<feature type="compositionally biased region" description="Polar residues" evidence="1">
    <location>
        <begin position="1"/>
        <end position="10"/>
    </location>
</feature>
<protein>
    <submittedName>
        <fullName evidence="3">RING-H2 finger protein ATL37</fullName>
    </submittedName>
</protein>
<dbReference type="Proteomes" id="UP000694864">
    <property type="component" value="Chromosome 13"/>
</dbReference>
<sequence length="179" mass="20318">MDVETGNAQRGVQEHPNERNFTGNSVAWNNNANYGIPRSRSTGLPSSWQIPEIFFPRSYSTGHSLVQLGENLDRFKLLLPEEVHRQLVSLKLIRRSHMALPQAMSSRQGYRSGNERSGSSLFLFSTLGTKAPRSTHDRNDKVRETSEGKNNNFGERSFQRLMPENVYFSPFKSSISVLD</sequence>
<evidence type="ECO:0000256" key="1">
    <source>
        <dbReference type="SAM" id="MobiDB-lite"/>
    </source>
</evidence>
<dbReference type="GeneID" id="104736934"/>
<keyword evidence="2" id="KW-1185">Reference proteome</keyword>
<gene>
    <name evidence="3" type="primary">LOC104736934</name>
</gene>
<organism evidence="2 3">
    <name type="scientific">Camelina sativa</name>
    <name type="common">False flax</name>
    <name type="synonym">Myagrum sativum</name>
    <dbReference type="NCBI Taxonomy" id="90675"/>
    <lineage>
        <taxon>Eukaryota</taxon>
        <taxon>Viridiplantae</taxon>
        <taxon>Streptophyta</taxon>
        <taxon>Embryophyta</taxon>
        <taxon>Tracheophyta</taxon>
        <taxon>Spermatophyta</taxon>
        <taxon>Magnoliopsida</taxon>
        <taxon>eudicotyledons</taxon>
        <taxon>Gunneridae</taxon>
        <taxon>Pentapetalae</taxon>
        <taxon>rosids</taxon>
        <taxon>malvids</taxon>
        <taxon>Brassicales</taxon>
        <taxon>Brassicaceae</taxon>
        <taxon>Camelineae</taxon>
        <taxon>Camelina</taxon>
    </lineage>
</organism>
<evidence type="ECO:0000313" key="3">
    <source>
        <dbReference type="RefSeq" id="XP_010455323.1"/>
    </source>
</evidence>
<proteinExistence type="predicted"/>